<sequence length="210" mass="24314">MKYTHYLSDVVENLSEDYPEIQDLLNRYKTLQVASGDLSQAQKKHEAENEEKRIEFANFKKERTNEILNFNNEIANLQKKLETMQIHVINKQNMVDGTIRGVSDKTLDLGQILNCVENLLERCTEGQKSRHPSRRQDKAKKPDRAFGEVLDINAEVQTAMERLDEIATYMIDYRDICDEYMDERNQKKNAQQVAFNTQSQVPAGASVENI</sequence>
<organism evidence="2">
    <name type="scientific">Fibrocapsa japonica</name>
    <dbReference type="NCBI Taxonomy" id="94617"/>
    <lineage>
        <taxon>Eukaryota</taxon>
        <taxon>Sar</taxon>
        <taxon>Stramenopiles</taxon>
        <taxon>Ochrophyta</taxon>
        <taxon>Raphidophyceae</taxon>
        <taxon>Chattonellales</taxon>
        <taxon>Chattonellaceae</taxon>
        <taxon>Fibrocapsa</taxon>
    </lineage>
</organism>
<protein>
    <submittedName>
        <fullName evidence="2">Uncharacterized protein</fullName>
    </submittedName>
</protein>
<reference evidence="2" key="1">
    <citation type="submission" date="2021-01" db="EMBL/GenBank/DDBJ databases">
        <authorList>
            <person name="Corre E."/>
            <person name="Pelletier E."/>
            <person name="Niang G."/>
            <person name="Scheremetjew M."/>
            <person name="Finn R."/>
            <person name="Kale V."/>
            <person name="Holt S."/>
            <person name="Cochrane G."/>
            <person name="Meng A."/>
            <person name="Brown T."/>
            <person name="Cohen L."/>
        </authorList>
    </citation>
    <scope>NUCLEOTIDE SEQUENCE</scope>
    <source>
        <strain evidence="2">CCMP1661</strain>
    </source>
</reference>
<evidence type="ECO:0000313" key="2">
    <source>
        <dbReference type="EMBL" id="CAD9859790.1"/>
    </source>
</evidence>
<accession>A0A7S2XYY4</accession>
<dbReference type="InterPro" id="IPR051147">
    <property type="entry name" value="CFAP_domain-containing"/>
</dbReference>
<dbReference type="EMBL" id="HBHR01004794">
    <property type="protein sequence ID" value="CAD9859790.1"/>
    <property type="molecule type" value="Transcribed_RNA"/>
</dbReference>
<keyword evidence="1" id="KW-0175">Coiled coil</keyword>
<dbReference type="PANTHER" id="PTHR21683:SF2">
    <property type="entry name" value="COILED-COIL DOMAIN-CONTAINING PROTEIN 42 LIKE-2-LIKE"/>
    <property type="match status" value="1"/>
</dbReference>
<proteinExistence type="predicted"/>
<dbReference type="AlphaFoldDB" id="A0A7S2XYY4"/>
<feature type="coiled-coil region" evidence="1">
    <location>
        <begin position="31"/>
        <end position="87"/>
    </location>
</feature>
<dbReference type="PANTHER" id="PTHR21683">
    <property type="entry name" value="COILED-COIL DOMAIN-CONTAINING PROTEIN 42 LIKE-2-LIKE-RELATED"/>
    <property type="match status" value="1"/>
</dbReference>
<evidence type="ECO:0000256" key="1">
    <source>
        <dbReference type="SAM" id="Coils"/>
    </source>
</evidence>
<name>A0A7S2XYY4_9STRA</name>
<gene>
    <name evidence="2" type="ORF">FJAP1339_LOCUS2310</name>
</gene>